<dbReference type="EMBL" id="SMFK01000003">
    <property type="protein sequence ID" value="TDD97953.1"/>
    <property type="molecule type" value="Genomic_DNA"/>
</dbReference>
<protein>
    <recommendedName>
        <fullName evidence="3">ABM domain-containing protein</fullName>
    </recommendedName>
</protein>
<gene>
    <name evidence="1" type="ORF">E0F76_07605</name>
</gene>
<comment type="caution">
    <text evidence="1">The sequence shown here is derived from an EMBL/GenBank/DDBJ whole genome shotgun (WGS) entry which is preliminary data.</text>
</comment>
<evidence type="ECO:0000313" key="2">
    <source>
        <dbReference type="Proteomes" id="UP000295479"/>
    </source>
</evidence>
<organism evidence="1 2">
    <name type="scientific">Flavobacterium cellulosilyticum</name>
    <dbReference type="NCBI Taxonomy" id="2541731"/>
    <lineage>
        <taxon>Bacteria</taxon>
        <taxon>Pseudomonadati</taxon>
        <taxon>Bacteroidota</taxon>
        <taxon>Flavobacteriia</taxon>
        <taxon>Flavobacteriales</taxon>
        <taxon>Flavobacteriaceae</taxon>
        <taxon>Flavobacterium</taxon>
    </lineage>
</organism>
<keyword evidence="2" id="KW-1185">Reference proteome</keyword>
<name>A0A4R5CI39_9FLAO</name>
<reference evidence="1 2" key="1">
    <citation type="submission" date="2019-03" db="EMBL/GenBank/DDBJ databases">
        <title>Flavobacterium AR-3-4 sp. nov. isolated from arctic soil.</title>
        <authorList>
            <person name="Chaudhary D.K."/>
        </authorList>
    </citation>
    <scope>NUCLEOTIDE SEQUENCE [LARGE SCALE GENOMIC DNA]</scope>
    <source>
        <strain evidence="1 2">AR-3-4</strain>
    </source>
</reference>
<dbReference type="Proteomes" id="UP000295479">
    <property type="component" value="Unassembled WGS sequence"/>
</dbReference>
<dbReference type="RefSeq" id="WP_132003713.1">
    <property type="nucleotide sequence ID" value="NZ_SMFK01000003.1"/>
</dbReference>
<accession>A0A4R5CI39</accession>
<evidence type="ECO:0000313" key="1">
    <source>
        <dbReference type="EMBL" id="TDD97953.1"/>
    </source>
</evidence>
<evidence type="ECO:0008006" key="3">
    <source>
        <dbReference type="Google" id="ProtNLM"/>
    </source>
</evidence>
<proteinExistence type="predicted"/>
<sequence length="101" mass="11483">MEHLKKVMVQFDFPEMTAKQFDKIWQDIRVKGHGNPSGLEHHAAAISEKGMKIIDVWESEDKFNKFGNTLMPILAQNGIIPAKPVILPLHFEYNGIRTGVL</sequence>
<dbReference type="OrthoDB" id="1363507at2"/>
<dbReference type="AlphaFoldDB" id="A0A4R5CI39"/>